<evidence type="ECO:0000313" key="2">
    <source>
        <dbReference type="EMBL" id="GIE64326.1"/>
    </source>
</evidence>
<comment type="caution">
    <text evidence="2">The sequence shown here is derived from an EMBL/GenBank/DDBJ whole genome shotgun (WGS) entry which is preliminary data.</text>
</comment>
<organism evidence="2 3">
    <name type="scientific">Actinoplanes palleronii</name>
    <dbReference type="NCBI Taxonomy" id="113570"/>
    <lineage>
        <taxon>Bacteria</taxon>
        <taxon>Bacillati</taxon>
        <taxon>Actinomycetota</taxon>
        <taxon>Actinomycetes</taxon>
        <taxon>Micromonosporales</taxon>
        <taxon>Micromonosporaceae</taxon>
        <taxon>Actinoplanes</taxon>
    </lineage>
</organism>
<evidence type="ECO:0000313" key="3">
    <source>
        <dbReference type="Proteomes" id="UP000624709"/>
    </source>
</evidence>
<protein>
    <submittedName>
        <fullName evidence="2">Uncharacterized protein</fullName>
    </submittedName>
</protein>
<gene>
    <name evidence="2" type="ORF">Apa02nite_004340</name>
</gene>
<evidence type="ECO:0000256" key="1">
    <source>
        <dbReference type="SAM" id="MobiDB-lite"/>
    </source>
</evidence>
<dbReference type="EMBL" id="BOMS01000009">
    <property type="protein sequence ID" value="GIE64326.1"/>
    <property type="molecule type" value="Genomic_DNA"/>
</dbReference>
<name>A0ABQ4B0Y3_9ACTN</name>
<reference evidence="2 3" key="1">
    <citation type="submission" date="2021-01" db="EMBL/GenBank/DDBJ databases">
        <title>Whole genome shotgun sequence of Actinoplanes palleronii NBRC 14916.</title>
        <authorList>
            <person name="Komaki H."/>
            <person name="Tamura T."/>
        </authorList>
    </citation>
    <scope>NUCLEOTIDE SEQUENCE [LARGE SCALE GENOMIC DNA]</scope>
    <source>
        <strain evidence="2 3">NBRC 14916</strain>
    </source>
</reference>
<dbReference type="Proteomes" id="UP000624709">
    <property type="component" value="Unassembled WGS sequence"/>
</dbReference>
<sequence length="384" mass="41239">MPVSKKRKKPSKPNAAAKAARLRAQRPAESMVDVDSRVRTDRERFDAARRDASVAPAAALVAELTALAASRSDVELADELCARLGPLLSELDARRPAIRMISPDIFAGVLAQAATANDGPDAPRVLSALAGVLPQSFTGAAAPPVGETRWTRDRYGSRYGITASFPAGDGERWYLWDVDACALLVATVHSGFYPTAADALAAWQQGVGAFASAGTTWGEIDDRTLLQKLLPVSEGDLRMGGETVDQFAEYHRCRRLAESLLELPVASPAEPAGAASSFTAWLTERGTTLSTDDVHDVAGSLTEIWGGVRDIGFGAFSPHRVAYTKQYIHDDYDEEYGSLLLATLPEWIRWLASTTGAAPELLDRALEAVETAVYDDSPLARVVE</sequence>
<feature type="region of interest" description="Disordered" evidence="1">
    <location>
        <begin position="1"/>
        <end position="35"/>
    </location>
</feature>
<keyword evidence="3" id="KW-1185">Reference proteome</keyword>
<proteinExistence type="predicted"/>
<accession>A0ABQ4B0Y3</accession>
<feature type="compositionally biased region" description="Basic residues" evidence="1">
    <location>
        <begin position="1"/>
        <end position="11"/>
    </location>
</feature>
<dbReference type="RefSeq" id="WP_203823583.1">
    <property type="nucleotide sequence ID" value="NZ_BAAATY010000005.1"/>
</dbReference>